<dbReference type="InterPro" id="IPR036509">
    <property type="entry name" value="Met_Sox_Rdtase_MsrA_sf"/>
</dbReference>
<feature type="domain" description="Peptide methionine sulphoxide reductase MsrA" evidence="6">
    <location>
        <begin position="69"/>
        <end position="221"/>
    </location>
</feature>
<dbReference type="PANTHER" id="PTHR43774">
    <property type="entry name" value="PEPTIDE METHIONINE SULFOXIDE REDUCTASE"/>
    <property type="match status" value="1"/>
</dbReference>
<feature type="signal peptide" evidence="5">
    <location>
        <begin position="1"/>
        <end position="32"/>
    </location>
</feature>
<comment type="caution">
    <text evidence="7">The sequence shown here is derived from an EMBL/GenBank/DDBJ whole genome shotgun (WGS) entry which is preliminary data.</text>
</comment>
<dbReference type="GO" id="GO:0008113">
    <property type="term" value="F:peptide-methionine (S)-S-oxide reductase activity"/>
    <property type="evidence" value="ECO:0007669"/>
    <property type="project" value="UniProtKB-UniRule"/>
</dbReference>
<dbReference type="NCBIfam" id="TIGR00401">
    <property type="entry name" value="msrA"/>
    <property type="match status" value="1"/>
</dbReference>
<dbReference type="Gene3D" id="3.30.1060.10">
    <property type="entry name" value="Peptide methionine sulphoxide reductase MsrA"/>
    <property type="match status" value="1"/>
</dbReference>
<dbReference type="PANTHER" id="PTHR43774:SF1">
    <property type="entry name" value="PEPTIDE METHIONINE SULFOXIDE REDUCTASE MSRA 2"/>
    <property type="match status" value="1"/>
</dbReference>
<dbReference type="Proteomes" id="UP000237684">
    <property type="component" value="Unassembled WGS sequence"/>
</dbReference>
<keyword evidence="1 4" id="KW-0560">Oxidoreductase</keyword>
<feature type="chain" id="PRO_5015627685" description="Peptide methionine sulfoxide reductase MsrA" evidence="5">
    <location>
        <begin position="33"/>
        <end position="240"/>
    </location>
</feature>
<dbReference type="HAMAP" id="MF_01401">
    <property type="entry name" value="MsrA"/>
    <property type="match status" value="1"/>
</dbReference>
<evidence type="ECO:0000256" key="2">
    <source>
        <dbReference type="ARBA" id="ARBA00047806"/>
    </source>
</evidence>
<comment type="similarity">
    <text evidence="4">Belongs to the MsrA Met sulfoxide reductase family.</text>
</comment>
<dbReference type="Pfam" id="PF01625">
    <property type="entry name" value="PMSR"/>
    <property type="match status" value="1"/>
</dbReference>
<evidence type="ECO:0000256" key="3">
    <source>
        <dbReference type="ARBA" id="ARBA00048782"/>
    </source>
</evidence>
<dbReference type="EMBL" id="NIGF01000007">
    <property type="protein sequence ID" value="PQV64099.1"/>
    <property type="molecule type" value="Genomic_DNA"/>
</dbReference>
<proteinExistence type="inferred from homology"/>
<dbReference type="FunCoup" id="A0A2S8STM9">
    <property type="interactions" value="331"/>
</dbReference>
<evidence type="ECO:0000256" key="4">
    <source>
        <dbReference type="HAMAP-Rule" id="MF_01401"/>
    </source>
</evidence>
<comment type="function">
    <text evidence="4">Has an important function as a repair enzyme for proteins that have been inactivated by oxidation. Catalyzes the reversible oxidation-reduction of methionine sulfoxide in proteins to methionine.</text>
</comment>
<evidence type="ECO:0000259" key="6">
    <source>
        <dbReference type="Pfam" id="PF01625"/>
    </source>
</evidence>
<sequence length="240" mass="25886">MNTQNITGAPWLRMLPLALVAGVAGLATLGAAKDPVDAEVPVAAKAPLAAPRAQNTLVSAKIPQGLAVATLGGGCFWSMEALYKRVKGVRSATPGYAGGKLANPSYEQVGSGSTGHAESLNIVYDPKVVSYGELVDILLTVLDPTTLNQQGGDVGTNYRSVIFTRSHDEKQIAEKEIQKINAKHIWKAPIVTQVVPIKAFYRAEDYHQNYYDTHQEAPYCQAVIEPKLDKLRAKFGDKLK</sequence>
<keyword evidence="8" id="KW-1185">Reference proteome</keyword>
<dbReference type="GO" id="GO:0033744">
    <property type="term" value="F:L-methionine:thioredoxin-disulfide S-oxidoreductase activity"/>
    <property type="evidence" value="ECO:0007669"/>
    <property type="project" value="RHEA"/>
</dbReference>
<dbReference type="InterPro" id="IPR002569">
    <property type="entry name" value="Met_Sox_Rdtase_MsrA_dom"/>
</dbReference>
<protein>
    <recommendedName>
        <fullName evidence="4">Peptide methionine sulfoxide reductase MsrA</fullName>
        <shortName evidence="4">Protein-methionine-S-oxide reductase</shortName>
        <ecNumber evidence="4">1.8.4.11</ecNumber>
    </recommendedName>
    <alternativeName>
        <fullName evidence="4">Peptide-methionine (S)-S-oxide reductase</fullName>
        <shortName evidence="4">Peptide Met(O) reductase</shortName>
    </alternativeName>
</protein>
<evidence type="ECO:0000313" key="8">
    <source>
        <dbReference type="Proteomes" id="UP000237684"/>
    </source>
</evidence>
<comment type="catalytic activity">
    <reaction evidence="2 4">
        <text>L-methionyl-[protein] + [thioredoxin]-disulfide + H2O = L-methionyl-(S)-S-oxide-[protein] + [thioredoxin]-dithiol</text>
        <dbReference type="Rhea" id="RHEA:14217"/>
        <dbReference type="Rhea" id="RHEA-COMP:10698"/>
        <dbReference type="Rhea" id="RHEA-COMP:10700"/>
        <dbReference type="Rhea" id="RHEA-COMP:12313"/>
        <dbReference type="Rhea" id="RHEA-COMP:12315"/>
        <dbReference type="ChEBI" id="CHEBI:15377"/>
        <dbReference type="ChEBI" id="CHEBI:16044"/>
        <dbReference type="ChEBI" id="CHEBI:29950"/>
        <dbReference type="ChEBI" id="CHEBI:44120"/>
        <dbReference type="ChEBI" id="CHEBI:50058"/>
        <dbReference type="EC" id="1.8.4.11"/>
    </reaction>
</comment>
<keyword evidence="5" id="KW-0732">Signal</keyword>
<dbReference type="AlphaFoldDB" id="A0A2S8STM9"/>
<evidence type="ECO:0000256" key="5">
    <source>
        <dbReference type="SAM" id="SignalP"/>
    </source>
</evidence>
<dbReference type="InParanoid" id="A0A2S8STM9"/>
<dbReference type="EC" id="1.8.4.11" evidence="4"/>
<dbReference type="RefSeq" id="WP_202973480.1">
    <property type="nucleotide sequence ID" value="NZ_NIGF01000007.1"/>
</dbReference>
<evidence type="ECO:0000313" key="7">
    <source>
        <dbReference type="EMBL" id="PQV64099.1"/>
    </source>
</evidence>
<name>A0A2S8STM9_9BACT</name>
<comment type="catalytic activity">
    <reaction evidence="3 4">
        <text>[thioredoxin]-disulfide + L-methionine + H2O = L-methionine (S)-S-oxide + [thioredoxin]-dithiol</text>
        <dbReference type="Rhea" id="RHEA:19993"/>
        <dbReference type="Rhea" id="RHEA-COMP:10698"/>
        <dbReference type="Rhea" id="RHEA-COMP:10700"/>
        <dbReference type="ChEBI" id="CHEBI:15377"/>
        <dbReference type="ChEBI" id="CHEBI:29950"/>
        <dbReference type="ChEBI" id="CHEBI:50058"/>
        <dbReference type="ChEBI" id="CHEBI:57844"/>
        <dbReference type="ChEBI" id="CHEBI:58772"/>
        <dbReference type="EC" id="1.8.4.11"/>
    </reaction>
</comment>
<dbReference type="SUPFAM" id="SSF55068">
    <property type="entry name" value="Peptide methionine sulfoxide reductase"/>
    <property type="match status" value="1"/>
</dbReference>
<reference evidence="7 8" key="1">
    <citation type="journal article" date="2018" name="Syst. Appl. Microbiol.">
        <title>Abditibacterium utsteinense sp. nov., the first cultivated member of candidate phylum FBP, isolated from ice-free Antarctic soil samples.</title>
        <authorList>
            <person name="Tahon G."/>
            <person name="Tytgat B."/>
            <person name="Lebbe L."/>
            <person name="Carlier A."/>
            <person name="Willems A."/>
        </authorList>
    </citation>
    <scope>NUCLEOTIDE SEQUENCE [LARGE SCALE GENOMIC DNA]</scope>
    <source>
        <strain evidence="7 8">LMG 29911</strain>
    </source>
</reference>
<gene>
    <name evidence="4" type="primary">msrA</name>
    <name evidence="7" type="ORF">B1R32_107124</name>
</gene>
<evidence type="ECO:0000256" key="1">
    <source>
        <dbReference type="ARBA" id="ARBA00023002"/>
    </source>
</evidence>
<accession>A0A2S8STM9</accession>
<feature type="active site" evidence="4">
    <location>
        <position position="75"/>
    </location>
</feature>
<organism evidence="7 8">
    <name type="scientific">Abditibacterium utsteinense</name>
    <dbReference type="NCBI Taxonomy" id="1960156"/>
    <lineage>
        <taxon>Bacteria</taxon>
        <taxon>Pseudomonadati</taxon>
        <taxon>Abditibacteriota</taxon>
        <taxon>Abditibacteriia</taxon>
        <taxon>Abditibacteriales</taxon>
        <taxon>Abditibacteriaceae</taxon>
        <taxon>Abditibacterium</taxon>
    </lineage>
</organism>